<dbReference type="PANTHER" id="PTHR33400:SF9">
    <property type="entry name" value="C3H1-TYPE DOMAIN-CONTAINING PROTEIN"/>
    <property type="match status" value="1"/>
</dbReference>
<evidence type="ECO:0000313" key="6">
    <source>
        <dbReference type="Proteomes" id="UP001141552"/>
    </source>
</evidence>
<evidence type="ECO:0000256" key="3">
    <source>
        <dbReference type="SAM" id="MobiDB-lite"/>
    </source>
</evidence>
<keyword evidence="6" id="KW-1185">Reference proteome</keyword>
<sequence>MKRSKRPDRVSWASGGKLVQVRLFLTEDCPYKVGMQAGHRISQQSNADQSTDLPPGFEGSFHLNRLGKQFSSGCSHLNQLKKQFPSIPKIEWKSPPKFIMNYDWRVAMGEQSNESEVEKLREARVFEAVYPRVSLIPSSPSVSWEIEDEKYDDRLTPVIPIIPIEEEEAEAVDVPSNSSAPFSAPIGSQPTISSETSSYEKPAVVVLPDLTKKLKEHESLIDPDLLIKIFSNPKMIQELMNDHRAPVTAANEPIPDLKPVGRSVSSQNSAIVSVPLPANPAIVSVPLPAKGMFHHNSLEVQPAPKPDNIAQSSSEPAKPVTPFPANGRLCQHTSIKLAPPPVAMQTTPTSISKHEFEPMDISAPIPNSYSKPNPVQPTLNSLPTLNGLDPSFMAKKPNPTFSMLPSHHLGVTPALQHSVSRPSITSMETNKARDVNYFKNLIREHGTEKHELQDRSMPHFPPTRFNHNQNMEFMHNGKQGELDAKYRKPCMYFNSPRGCRNGSKCTYRHDPSFDIQTESRVEVPCAKRMRFGGELSVRI</sequence>
<organism evidence="5 6">
    <name type="scientific">Turnera subulata</name>
    <dbReference type="NCBI Taxonomy" id="218843"/>
    <lineage>
        <taxon>Eukaryota</taxon>
        <taxon>Viridiplantae</taxon>
        <taxon>Streptophyta</taxon>
        <taxon>Embryophyta</taxon>
        <taxon>Tracheophyta</taxon>
        <taxon>Spermatophyta</taxon>
        <taxon>Magnoliopsida</taxon>
        <taxon>eudicotyledons</taxon>
        <taxon>Gunneridae</taxon>
        <taxon>Pentapetalae</taxon>
        <taxon>rosids</taxon>
        <taxon>fabids</taxon>
        <taxon>Malpighiales</taxon>
        <taxon>Passifloraceae</taxon>
        <taxon>Turnera</taxon>
    </lineage>
</organism>
<dbReference type="InterPro" id="IPR000571">
    <property type="entry name" value="Znf_CCCH"/>
</dbReference>
<feature type="zinc finger region" description="C3H1-type" evidence="2">
    <location>
        <begin position="484"/>
        <end position="512"/>
    </location>
</feature>
<feature type="compositionally biased region" description="Polar residues" evidence="3">
    <location>
        <begin position="175"/>
        <end position="198"/>
    </location>
</feature>
<dbReference type="EMBL" id="JAKUCV010006408">
    <property type="protein sequence ID" value="KAJ4827465.1"/>
    <property type="molecule type" value="Genomic_DNA"/>
</dbReference>
<gene>
    <name evidence="5" type="ORF">Tsubulata_006806</name>
</gene>
<dbReference type="PROSITE" id="PS50103">
    <property type="entry name" value="ZF_C3H1"/>
    <property type="match status" value="1"/>
</dbReference>
<feature type="domain" description="C3H1-type" evidence="4">
    <location>
        <begin position="484"/>
        <end position="512"/>
    </location>
</feature>
<name>A0A9Q0FB18_9ROSI</name>
<feature type="region of interest" description="Disordered" evidence="3">
    <location>
        <begin position="170"/>
        <end position="198"/>
    </location>
</feature>
<dbReference type="GO" id="GO:0003677">
    <property type="term" value="F:DNA binding"/>
    <property type="evidence" value="ECO:0007669"/>
    <property type="project" value="UniProtKB-KW"/>
</dbReference>
<dbReference type="Proteomes" id="UP001141552">
    <property type="component" value="Unassembled WGS sequence"/>
</dbReference>
<reference evidence="5" key="1">
    <citation type="submission" date="2022-02" db="EMBL/GenBank/DDBJ databases">
        <authorList>
            <person name="Henning P.M."/>
            <person name="McCubbin A.G."/>
            <person name="Shore J.S."/>
        </authorList>
    </citation>
    <scope>NUCLEOTIDE SEQUENCE</scope>
    <source>
        <strain evidence="5">F60SS</strain>
        <tissue evidence="5">Leaves</tissue>
    </source>
</reference>
<protein>
    <recommendedName>
        <fullName evidence="4">C3H1-type domain-containing protein</fullName>
    </recommendedName>
</protein>
<dbReference type="OrthoDB" id="1928519at2759"/>
<keyword evidence="2" id="KW-0479">Metal-binding</keyword>
<dbReference type="GO" id="GO:0008270">
    <property type="term" value="F:zinc ion binding"/>
    <property type="evidence" value="ECO:0007669"/>
    <property type="project" value="UniProtKB-KW"/>
</dbReference>
<evidence type="ECO:0000259" key="4">
    <source>
        <dbReference type="PROSITE" id="PS50103"/>
    </source>
</evidence>
<dbReference type="PANTHER" id="PTHR33400">
    <property type="entry name" value="ZINC FINGER CCCH DOMAIN-CONTAINING PROTEIN 6-RELATED"/>
    <property type="match status" value="1"/>
</dbReference>
<reference evidence="5" key="2">
    <citation type="journal article" date="2023" name="Plants (Basel)">
        <title>Annotation of the Turnera subulata (Passifloraceae) Draft Genome Reveals the S-Locus Evolved after the Divergence of Turneroideae from Passifloroideae in a Stepwise Manner.</title>
        <authorList>
            <person name="Henning P.M."/>
            <person name="Roalson E.H."/>
            <person name="Mir W."/>
            <person name="McCubbin A.G."/>
            <person name="Shore J.S."/>
        </authorList>
    </citation>
    <scope>NUCLEOTIDE SEQUENCE</scope>
    <source>
        <strain evidence="5">F60SS</strain>
    </source>
</reference>
<keyword evidence="1" id="KW-0238">DNA-binding</keyword>
<comment type="caution">
    <text evidence="5">The sequence shown here is derived from an EMBL/GenBank/DDBJ whole genome shotgun (WGS) entry which is preliminary data.</text>
</comment>
<dbReference type="AlphaFoldDB" id="A0A9Q0FB18"/>
<keyword evidence="2" id="KW-0863">Zinc-finger</keyword>
<keyword evidence="2" id="KW-0862">Zinc</keyword>
<evidence type="ECO:0000256" key="1">
    <source>
        <dbReference type="ARBA" id="ARBA00023125"/>
    </source>
</evidence>
<evidence type="ECO:0000256" key="2">
    <source>
        <dbReference type="PROSITE-ProRule" id="PRU00723"/>
    </source>
</evidence>
<proteinExistence type="predicted"/>
<evidence type="ECO:0000313" key="5">
    <source>
        <dbReference type="EMBL" id="KAJ4827465.1"/>
    </source>
</evidence>
<accession>A0A9Q0FB18</accession>